<organism evidence="1">
    <name type="scientific">Sesamum radiatum</name>
    <name type="common">Black benniseed</name>
    <dbReference type="NCBI Taxonomy" id="300843"/>
    <lineage>
        <taxon>Eukaryota</taxon>
        <taxon>Viridiplantae</taxon>
        <taxon>Streptophyta</taxon>
        <taxon>Embryophyta</taxon>
        <taxon>Tracheophyta</taxon>
        <taxon>Spermatophyta</taxon>
        <taxon>Magnoliopsida</taxon>
        <taxon>eudicotyledons</taxon>
        <taxon>Gunneridae</taxon>
        <taxon>Pentapetalae</taxon>
        <taxon>asterids</taxon>
        <taxon>lamiids</taxon>
        <taxon>Lamiales</taxon>
        <taxon>Pedaliaceae</taxon>
        <taxon>Sesamum</taxon>
    </lineage>
</organism>
<dbReference type="InterPro" id="IPR043502">
    <property type="entry name" value="DNA/RNA_pol_sf"/>
</dbReference>
<sequence length="132" mass="15711">MRMMERIEPMEEHREIELVLGEIEKTTRIESCLSAWMETLMIEFLGKNIDMFAWNPLDFKEINLEVIVHKLNMDPQAKLVKQKKRSFGMEHNRIIEEEVQKLLKAGYVDEVQYTEWLSNVVVMPKATGKWRT</sequence>
<comment type="caution">
    <text evidence="1">The sequence shown here is derived from an EMBL/GenBank/DDBJ whole genome shotgun (WGS) entry which is preliminary data.</text>
</comment>
<dbReference type="EMBL" id="JACGWJ010000011">
    <property type="protein sequence ID" value="KAL0387509.1"/>
    <property type="molecule type" value="Genomic_DNA"/>
</dbReference>
<protein>
    <submittedName>
        <fullName evidence="1">Uncharacterized protein</fullName>
    </submittedName>
</protein>
<evidence type="ECO:0000313" key="1">
    <source>
        <dbReference type="EMBL" id="KAL0387509.1"/>
    </source>
</evidence>
<gene>
    <name evidence="1" type="ORF">Sradi_2632700</name>
</gene>
<proteinExistence type="predicted"/>
<name>A0AAW2S4U7_SESRA</name>
<dbReference type="SUPFAM" id="SSF56672">
    <property type="entry name" value="DNA/RNA polymerases"/>
    <property type="match status" value="1"/>
</dbReference>
<accession>A0AAW2S4U7</accession>
<reference evidence="1" key="1">
    <citation type="submission" date="2020-06" db="EMBL/GenBank/DDBJ databases">
        <authorList>
            <person name="Li T."/>
            <person name="Hu X."/>
            <person name="Zhang T."/>
            <person name="Song X."/>
            <person name="Zhang H."/>
            <person name="Dai N."/>
            <person name="Sheng W."/>
            <person name="Hou X."/>
            <person name="Wei L."/>
        </authorList>
    </citation>
    <scope>NUCLEOTIDE SEQUENCE</scope>
    <source>
        <strain evidence="1">G02</strain>
        <tissue evidence="1">Leaf</tissue>
    </source>
</reference>
<dbReference type="AlphaFoldDB" id="A0AAW2S4U7"/>
<dbReference type="Gene3D" id="3.10.10.10">
    <property type="entry name" value="HIV Type 1 Reverse Transcriptase, subunit A, domain 1"/>
    <property type="match status" value="1"/>
</dbReference>
<reference evidence="1" key="2">
    <citation type="journal article" date="2024" name="Plant">
        <title>Genomic evolution and insights into agronomic trait innovations of Sesamum species.</title>
        <authorList>
            <person name="Miao H."/>
            <person name="Wang L."/>
            <person name="Qu L."/>
            <person name="Liu H."/>
            <person name="Sun Y."/>
            <person name="Le M."/>
            <person name="Wang Q."/>
            <person name="Wei S."/>
            <person name="Zheng Y."/>
            <person name="Lin W."/>
            <person name="Duan Y."/>
            <person name="Cao H."/>
            <person name="Xiong S."/>
            <person name="Wang X."/>
            <person name="Wei L."/>
            <person name="Li C."/>
            <person name="Ma Q."/>
            <person name="Ju M."/>
            <person name="Zhao R."/>
            <person name="Li G."/>
            <person name="Mu C."/>
            <person name="Tian Q."/>
            <person name="Mei H."/>
            <person name="Zhang T."/>
            <person name="Gao T."/>
            <person name="Zhang H."/>
        </authorList>
    </citation>
    <scope>NUCLEOTIDE SEQUENCE</scope>
    <source>
        <strain evidence="1">G02</strain>
    </source>
</reference>